<dbReference type="AlphaFoldDB" id="A0A174GDU7"/>
<evidence type="ECO:0000313" key="1">
    <source>
        <dbReference type="EMBL" id="CUO59019.1"/>
    </source>
</evidence>
<reference evidence="1 2" key="1">
    <citation type="submission" date="2015-09" db="EMBL/GenBank/DDBJ databases">
        <authorList>
            <consortium name="Pathogen Informatics"/>
        </authorList>
    </citation>
    <scope>NUCLEOTIDE SEQUENCE [LARGE SCALE GENOMIC DNA]</scope>
    <source>
        <strain evidence="1 2">2789STDY5608849</strain>
    </source>
</reference>
<name>A0A174GDU7_9FIRM</name>
<proteinExistence type="predicted"/>
<gene>
    <name evidence="1" type="ORF">ERS852406_02327</name>
</gene>
<sequence length="81" mass="9222">MTNREMMEIAMRQSAEDMGCHVEDFKADKNVVVPIKLGKKARKYLKEPITCNLVSYGNNIMAASIPETMDLVSAYVDKYKF</sequence>
<dbReference type="Proteomes" id="UP000095706">
    <property type="component" value="Unassembled WGS sequence"/>
</dbReference>
<dbReference type="EMBL" id="CYYV01000011">
    <property type="protein sequence ID" value="CUO59019.1"/>
    <property type="molecule type" value="Genomic_DNA"/>
</dbReference>
<dbReference type="RefSeq" id="WP_055228125.1">
    <property type="nucleotide sequence ID" value="NZ_CYYV01000011.1"/>
</dbReference>
<evidence type="ECO:0000313" key="2">
    <source>
        <dbReference type="Proteomes" id="UP000095706"/>
    </source>
</evidence>
<protein>
    <submittedName>
        <fullName evidence="1">Uncharacterized protein</fullName>
    </submittedName>
</protein>
<organism evidence="1 2">
    <name type="scientific">Fusicatenibacter saccharivorans</name>
    <dbReference type="NCBI Taxonomy" id="1150298"/>
    <lineage>
        <taxon>Bacteria</taxon>
        <taxon>Bacillati</taxon>
        <taxon>Bacillota</taxon>
        <taxon>Clostridia</taxon>
        <taxon>Lachnospirales</taxon>
        <taxon>Lachnospiraceae</taxon>
        <taxon>Fusicatenibacter</taxon>
    </lineage>
</organism>
<accession>A0A174GDU7</accession>